<keyword evidence="3 4" id="KW-0326">Glycosidase</keyword>
<evidence type="ECO:0000313" key="5">
    <source>
        <dbReference type="EMBL" id="KAL1845277.1"/>
    </source>
</evidence>
<dbReference type="PANTHER" id="PTHR42812:SF12">
    <property type="entry name" value="BETA-XYLOSIDASE-RELATED"/>
    <property type="match status" value="1"/>
</dbReference>
<dbReference type="Proteomes" id="UP001586593">
    <property type="component" value="Unassembled WGS sequence"/>
</dbReference>
<dbReference type="InterPro" id="IPR023296">
    <property type="entry name" value="Glyco_hydro_beta-prop_sf"/>
</dbReference>
<evidence type="ECO:0000256" key="1">
    <source>
        <dbReference type="ARBA" id="ARBA00009865"/>
    </source>
</evidence>
<comment type="caution">
    <text evidence="5">The sequence shown here is derived from an EMBL/GenBank/DDBJ whole genome shotgun (WGS) entry which is preliminary data.</text>
</comment>
<name>A0ABR3VUD3_9PEZI</name>
<evidence type="ECO:0000313" key="6">
    <source>
        <dbReference type="Proteomes" id="UP001586593"/>
    </source>
</evidence>
<evidence type="ECO:0008006" key="7">
    <source>
        <dbReference type="Google" id="ProtNLM"/>
    </source>
</evidence>
<reference evidence="5 6" key="1">
    <citation type="journal article" date="2024" name="Commun. Biol.">
        <title>Comparative genomic analysis of thermophilic fungi reveals convergent evolutionary adaptations and gene losses.</title>
        <authorList>
            <person name="Steindorff A.S."/>
            <person name="Aguilar-Pontes M.V."/>
            <person name="Robinson A.J."/>
            <person name="Andreopoulos B."/>
            <person name="LaButti K."/>
            <person name="Kuo A."/>
            <person name="Mondo S."/>
            <person name="Riley R."/>
            <person name="Otillar R."/>
            <person name="Haridas S."/>
            <person name="Lipzen A."/>
            <person name="Grimwood J."/>
            <person name="Schmutz J."/>
            <person name="Clum A."/>
            <person name="Reid I.D."/>
            <person name="Moisan M.C."/>
            <person name="Butler G."/>
            <person name="Nguyen T.T.M."/>
            <person name="Dewar K."/>
            <person name="Conant G."/>
            <person name="Drula E."/>
            <person name="Henrissat B."/>
            <person name="Hansel C."/>
            <person name="Singer S."/>
            <person name="Hutchinson M.I."/>
            <person name="de Vries R.P."/>
            <person name="Natvig D.O."/>
            <person name="Powell A.J."/>
            <person name="Tsang A."/>
            <person name="Grigoriev I.V."/>
        </authorList>
    </citation>
    <scope>NUCLEOTIDE SEQUENCE [LARGE SCALE GENOMIC DNA]</scope>
    <source>
        <strain evidence="5 6">ATCC 24622</strain>
    </source>
</reference>
<dbReference type="SUPFAM" id="SSF75005">
    <property type="entry name" value="Arabinanase/levansucrase/invertase"/>
    <property type="match status" value="1"/>
</dbReference>
<evidence type="ECO:0000256" key="4">
    <source>
        <dbReference type="RuleBase" id="RU361187"/>
    </source>
</evidence>
<dbReference type="InterPro" id="IPR006710">
    <property type="entry name" value="Glyco_hydro_43"/>
</dbReference>
<proteinExistence type="inferred from homology"/>
<protein>
    <recommendedName>
        <fullName evidence="7">Beta-xylosidase C-terminal Concanavalin A-like domain-containing protein</fullName>
    </recommendedName>
</protein>
<evidence type="ECO:0000256" key="2">
    <source>
        <dbReference type="ARBA" id="ARBA00022801"/>
    </source>
</evidence>
<dbReference type="SUPFAM" id="SSF49899">
    <property type="entry name" value="Concanavalin A-like lectins/glucanases"/>
    <property type="match status" value="1"/>
</dbReference>
<keyword evidence="2 4" id="KW-0378">Hydrolase</keyword>
<gene>
    <name evidence="5" type="ORF">VTK73DRAFT_750</name>
</gene>
<sequence>MADTHLNPIIRGFAPDPSLVVVDGVYYLVNSSFHMFPGLPIYASTDLKTWTHIGNALNRPSQINLQRTFSKLWNRGGESGDDVHAYQGGLYAPTIRYRNGTFYIVCTNVEHDRSWKLTEDDFRNFIVWTTDIWSDEWSDPVYYDFKGIDTSLFWDDDGRVYLIGSASPAEEATASGDMDQIAATTIDQFEIDLRTGQKLSPVRTLWAGVTRIFPEGPHMYKKDGWYYLLIAEGGCFEGHETIMARSRDIWGPYEANPRNPVLPRADPQGYVQFTGHGDLFQDATTGQWYFVCLGARKLPTGHFLMGRETFLTRASWLRGEFPTIETVVLDPVVSGAAQQPPRELPPVRPSQLSVTPDVGLLHIRYPDACRYRYEGGGSNNNNNNNIIILIPSRAPLDQADEPVTFVGRRQRRLYGESSVLLHGLDDTTNAGALQTGLCYYRDEVRFTTVGVDVAAREIVLHVVNRAKKIERRVTQSAEPFLSAGTSGRLVLGVIYRETELAFWFSHGENGARCELAVVDSLEMSGYDFVGPVIGIFATGDVEVPVRFGNLVVQ</sequence>
<evidence type="ECO:0000256" key="3">
    <source>
        <dbReference type="ARBA" id="ARBA00023295"/>
    </source>
</evidence>
<dbReference type="InterPro" id="IPR013320">
    <property type="entry name" value="ConA-like_dom_sf"/>
</dbReference>
<dbReference type="PANTHER" id="PTHR42812">
    <property type="entry name" value="BETA-XYLOSIDASE"/>
    <property type="match status" value="1"/>
</dbReference>
<dbReference type="Gene3D" id="2.115.10.20">
    <property type="entry name" value="Glycosyl hydrolase domain, family 43"/>
    <property type="match status" value="1"/>
</dbReference>
<dbReference type="CDD" id="cd18617">
    <property type="entry name" value="GH43_XynB-like"/>
    <property type="match status" value="1"/>
</dbReference>
<dbReference type="InterPro" id="IPR051795">
    <property type="entry name" value="Glycosyl_Hydrlase_43"/>
</dbReference>
<comment type="similarity">
    <text evidence="1 4">Belongs to the glycosyl hydrolase 43 family.</text>
</comment>
<dbReference type="Pfam" id="PF04616">
    <property type="entry name" value="Glyco_hydro_43"/>
    <property type="match status" value="1"/>
</dbReference>
<keyword evidence="6" id="KW-1185">Reference proteome</keyword>
<organism evidence="5 6">
    <name type="scientific">Phialemonium thermophilum</name>
    <dbReference type="NCBI Taxonomy" id="223376"/>
    <lineage>
        <taxon>Eukaryota</taxon>
        <taxon>Fungi</taxon>
        <taxon>Dikarya</taxon>
        <taxon>Ascomycota</taxon>
        <taxon>Pezizomycotina</taxon>
        <taxon>Sordariomycetes</taxon>
        <taxon>Sordariomycetidae</taxon>
        <taxon>Cephalothecales</taxon>
        <taxon>Cephalothecaceae</taxon>
        <taxon>Phialemonium</taxon>
    </lineage>
</organism>
<dbReference type="Gene3D" id="2.60.120.200">
    <property type="match status" value="1"/>
</dbReference>
<accession>A0ABR3VUD3</accession>
<dbReference type="EMBL" id="JAZHXJ010001165">
    <property type="protein sequence ID" value="KAL1845277.1"/>
    <property type="molecule type" value="Genomic_DNA"/>
</dbReference>